<comment type="similarity">
    <text evidence="1">Belongs to the ABC transporter superfamily.</text>
</comment>
<gene>
    <name evidence="6" type="ORF">GCM10009710_25030</name>
</gene>
<evidence type="ECO:0000256" key="3">
    <source>
        <dbReference type="ARBA" id="ARBA00022741"/>
    </source>
</evidence>
<dbReference type="EMBL" id="BAAAME010000004">
    <property type="protein sequence ID" value="GAA1743996.1"/>
    <property type="molecule type" value="Genomic_DNA"/>
</dbReference>
<reference evidence="7" key="1">
    <citation type="journal article" date="2019" name="Int. J. Syst. Evol. Microbiol.">
        <title>The Global Catalogue of Microorganisms (GCM) 10K type strain sequencing project: providing services to taxonomists for standard genome sequencing and annotation.</title>
        <authorList>
            <consortium name="The Broad Institute Genomics Platform"/>
            <consortium name="The Broad Institute Genome Sequencing Center for Infectious Disease"/>
            <person name="Wu L."/>
            <person name="Ma J."/>
        </authorList>
    </citation>
    <scope>NUCLEOTIDE SEQUENCE [LARGE SCALE GENOMIC DNA]</scope>
    <source>
        <strain evidence="7">JCM 13518</strain>
    </source>
</reference>
<dbReference type="SUPFAM" id="SSF52540">
    <property type="entry name" value="P-loop containing nucleoside triphosphate hydrolases"/>
    <property type="match status" value="2"/>
</dbReference>
<comment type="caution">
    <text evidence="6">The sequence shown here is derived from an EMBL/GenBank/DDBJ whole genome shotgun (WGS) entry which is preliminary data.</text>
</comment>
<evidence type="ECO:0000256" key="2">
    <source>
        <dbReference type="ARBA" id="ARBA00022448"/>
    </source>
</evidence>
<dbReference type="PROSITE" id="PS50893">
    <property type="entry name" value="ABC_TRANSPORTER_2"/>
    <property type="match status" value="2"/>
</dbReference>
<keyword evidence="7" id="KW-1185">Reference proteome</keyword>
<dbReference type="CDD" id="cd03225">
    <property type="entry name" value="ABC_cobalt_CbiO_domain1"/>
    <property type="match status" value="2"/>
</dbReference>
<sequence>MTRPGEVRVEGLTWRPLGRRAAVVQDLDLHLEPGERVLLAGPSGAGKSTLLHALVGALGGTLAGDLTGSVRVEGRVGLVPQQPGDAVVAERIGRDVAFGPENIGLDRDATWRRVDAALAAVGLTQGRDHPTAALSGGELQRLALAGVLALEPDVVLLDEPTSMLDPLHARAVREAVARTVGAGRSTLVVVEHHLEPWLDLVDRVVVLGPDGAVVADTTPERFVREHRDRLGDLGVWMPGLPSPEPLGVDAELLRPRRALLALSAVDLTVRLRTRTLRGATTTTALAGVGATVEPGRLTALTGPSGAGKSTLLAALGGLVPVDDGSVDGVDPPFGRRRSGELAPHVGWSPQVPEHGFLAATVAEEVALTAARLGAVADVEAWLDVVGLTPLAGAHPYRLSGGEQRRLSVLTAVAHRPGLLLLDEPTVGQDRRTWAAVAGIAVAAAAAGVVAVTATHDSLLVGQADDVVTLAAGQVERSRDA</sequence>
<feature type="domain" description="ABC transporter" evidence="5">
    <location>
        <begin position="7"/>
        <end position="234"/>
    </location>
</feature>
<dbReference type="GO" id="GO:0005524">
    <property type="term" value="F:ATP binding"/>
    <property type="evidence" value="ECO:0007669"/>
    <property type="project" value="UniProtKB-KW"/>
</dbReference>
<evidence type="ECO:0000256" key="4">
    <source>
        <dbReference type="ARBA" id="ARBA00022840"/>
    </source>
</evidence>
<dbReference type="SMART" id="SM00382">
    <property type="entry name" value="AAA"/>
    <property type="match status" value="2"/>
</dbReference>
<name>A0ABP4W093_9ACTN</name>
<keyword evidence="2" id="KW-0813">Transport</keyword>
<evidence type="ECO:0000256" key="1">
    <source>
        <dbReference type="ARBA" id="ARBA00005417"/>
    </source>
</evidence>
<dbReference type="InterPro" id="IPR015856">
    <property type="entry name" value="ABC_transpr_CbiO/EcfA_su"/>
</dbReference>
<dbReference type="PROSITE" id="PS00211">
    <property type="entry name" value="ABC_TRANSPORTER_1"/>
    <property type="match status" value="2"/>
</dbReference>
<dbReference type="InterPro" id="IPR003593">
    <property type="entry name" value="AAA+_ATPase"/>
</dbReference>
<accession>A0ABP4W093</accession>
<evidence type="ECO:0000259" key="5">
    <source>
        <dbReference type="PROSITE" id="PS50893"/>
    </source>
</evidence>
<dbReference type="Proteomes" id="UP001501057">
    <property type="component" value="Unassembled WGS sequence"/>
</dbReference>
<protein>
    <submittedName>
        <fullName evidence="6">ATP-binding cassette domain-containing protein</fullName>
    </submittedName>
</protein>
<organism evidence="6 7">
    <name type="scientific">Aeromicrobium alkaliterrae</name>
    <dbReference type="NCBI Taxonomy" id="302168"/>
    <lineage>
        <taxon>Bacteria</taxon>
        <taxon>Bacillati</taxon>
        <taxon>Actinomycetota</taxon>
        <taxon>Actinomycetes</taxon>
        <taxon>Propionibacteriales</taxon>
        <taxon>Nocardioidaceae</taxon>
        <taxon>Aeromicrobium</taxon>
    </lineage>
</organism>
<dbReference type="InterPro" id="IPR017871">
    <property type="entry name" value="ABC_transporter-like_CS"/>
</dbReference>
<dbReference type="PANTHER" id="PTHR43553:SF24">
    <property type="entry name" value="ENERGY-COUPLING FACTOR TRANSPORTER ATP-BINDING PROTEIN ECFA1"/>
    <property type="match status" value="1"/>
</dbReference>
<dbReference type="InterPro" id="IPR050095">
    <property type="entry name" value="ECF_ABC_transporter_ATP-bd"/>
</dbReference>
<dbReference type="Gene3D" id="3.40.50.300">
    <property type="entry name" value="P-loop containing nucleotide triphosphate hydrolases"/>
    <property type="match status" value="2"/>
</dbReference>
<evidence type="ECO:0000313" key="6">
    <source>
        <dbReference type="EMBL" id="GAA1743996.1"/>
    </source>
</evidence>
<keyword evidence="3" id="KW-0547">Nucleotide-binding</keyword>
<dbReference type="InterPro" id="IPR027417">
    <property type="entry name" value="P-loop_NTPase"/>
</dbReference>
<dbReference type="RefSeq" id="WP_344202111.1">
    <property type="nucleotide sequence ID" value="NZ_BAAAME010000004.1"/>
</dbReference>
<proteinExistence type="inferred from homology"/>
<evidence type="ECO:0000313" key="7">
    <source>
        <dbReference type="Proteomes" id="UP001501057"/>
    </source>
</evidence>
<feature type="domain" description="ABC transporter" evidence="5">
    <location>
        <begin position="269"/>
        <end position="480"/>
    </location>
</feature>
<dbReference type="InterPro" id="IPR003439">
    <property type="entry name" value="ABC_transporter-like_ATP-bd"/>
</dbReference>
<dbReference type="Pfam" id="PF00005">
    <property type="entry name" value="ABC_tran"/>
    <property type="match status" value="2"/>
</dbReference>
<keyword evidence="4 6" id="KW-0067">ATP-binding</keyword>
<dbReference type="PANTHER" id="PTHR43553">
    <property type="entry name" value="HEAVY METAL TRANSPORTER"/>
    <property type="match status" value="1"/>
</dbReference>